<dbReference type="Gene3D" id="4.10.60.10">
    <property type="entry name" value="Zinc finger, CCHC-type"/>
    <property type="match status" value="1"/>
</dbReference>
<dbReference type="InterPro" id="IPR036397">
    <property type="entry name" value="RNaseH_sf"/>
</dbReference>
<protein>
    <submittedName>
        <fullName evidence="2">Transposon Tf2-6 polyprotein</fullName>
    </submittedName>
</protein>
<dbReference type="Pfam" id="PF05380">
    <property type="entry name" value="Peptidase_A17"/>
    <property type="match status" value="1"/>
</dbReference>
<dbReference type="Gene3D" id="2.40.70.10">
    <property type="entry name" value="Acid Proteases"/>
    <property type="match status" value="1"/>
</dbReference>
<dbReference type="Gene3D" id="1.10.340.70">
    <property type="match status" value="1"/>
</dbReference>
<dbReference type="EMBL" id="LNIX01000030">
    <property type="protein sequence ID" value="OXA41198.1"/>
    <property type="molecule type" value="Genomic_DNA"/>
</dbReference>
<sequence>MAAEEKFQYLFQATTENSRARTIVASYPPTAENYPKVIESLKSRFGRDEILIEVYVRDLLSFVLSNVSKKGVSISVLYDKLETQLRALESLGVTSDKYAAMLFLLVESSLPEDMLRIWERSRQKSQEEQVNRLAHLMEFLRVEVESDVRIKMAQTGFGNNAQKKDKYWGEKVEPVSTAAELYNGEPSVQKICVFCDKKHFSSDCYQAAKMSLEDKKKKVQEKRACFICLTRGHMSKFCKSKVKCPLCGRLHFALMCPDNPKNKSENPSQKQVDRVDTAMSNYSHHDVMLQTLEVRICNKAKGEERLIRVVIDTGSQRSYVSKKAVEVLGFKSVGEKKIAHCLFGGQETNVQRHKLYEITLQSKNRKFNCNIIVLDQEKICGKISRIPQGPWFKVLKSAGIELTDVERDDELRDIHVLIGADVAGDLFTGKIHRTHNGPVAMETRLGWTLMGKITATKEIEDDSSLMATSLHVRDLDIQALWKLDLIGITDPGETKTREELMESATKHFKDNVQVNDEGRYEVALPWIEGHKPVSENRVLAERRLQSATSKLKSIDKMEDYGKVFCEWLQMGIIERVPVAEVERGGSYLPHRPVFKPESTTTPIRPVFDASAKCNNYPSLNDCLEKGENLIELIPSVVTRFRAKQYGVVSDVKKAFLQICVRKEDRDFLKFLWWEDYGAKKIEVFRHCRVVFGVSSSPFLLASTINHHLDNVKEEDRSVAQLLKKSLYVDNCCTSVDGKQQLQEFVSKSTTIMAAGKFELRGWIWNGEEEYSEEDRVTHVLGLLWDLTSDCISLDVKDEEFDGILTKRRILSAANSVYDPIGFSSPVTLLPKLLLQELWMLKIGWDEGVPEPVKKKFDVWKSEVGTLKNIQIPRRIFNGVTNQRSIHVFSDGSKLAYSACVFVRNDGPGGVNVQLVTAKARVAPVKRMTIPRLELLGCCIAVRLGNCVRVMLEAENLPITYWTDSSCALYWIQKNENWATFVNNRVQEIQKSSNIHDWRHVPGVHNPADLPSRGCGAMKLLDLRWWEGPAWLRLPEVEWPRSEVNCDLDLVMSEKKKTVVNHLALDAEIPWYLHYFSSYRKVVRMVAWILRWKRIIKSSSKCAGPLTYEEEADAELHLVRLTQIASFTKDDLVLKQLNVIKDSFGVLRVKTRILMRDDSMEFKLPLLLPSLNPLVAMLIMHVHKSKNHCGVQYLMSLLRERFWILKSRQTVKKIIGSCVICKRFSSKNVTTPEAPLPLDRVRDAAVFEVVGIDLGGPLYLKGGHKAWFVVFTCAVYRALHLELVTSLSTETFLQSLRRFVSRRGRPSIIFSDNGTNFEGTDNAFKSLIGTRLQLRPPFSKLRGSFRRRLHRGGAVEIVTVLCDCEEIINQRPLTYLSDDPNDLAVLTPALFLNEIRSHGLPEVDNLEWNFFNKKYRYRQQLRNDMRQRFREEYLGALVQKGKAKLRGNLKLGDIVLVEIPNKKRVDWPLAKILEVFTGPDGNVRVVKLKTKNGELTRAVQRVFPLEVSTEQRQEVPVAKIIKRSACEVITRSGRKDIFCANLFDLLFVLRSKIVPTIYRSPWESVLDIDGVRILMPFNVFGLDDYSQRLDFFRYRIFYQIILVVFIPLDKQDYIRTRYNSTVFYLAKTLLPLLGYMNGTFSSEGIFNDPNLFNKSLLHDVPLQPVDYDSLDSYGIVKALSTCGKVALLDSKENIAAIKNFLNDNQEKITYVSRDADSFIPTIKGWMMAPIRNNYAEKRIKPMISAGIVKHLEFLYKLWKPEKLLNHYANWTHPKIEIYSKNVEYTVKSLYCYAVLTNGISNDEGYQDLRLSNPQWLLSCMPVTWVFRYTLPDLVGCNNYRVGTSLSEREVDEFLSSSHAARKGCNNLEKLSVFPGSMSVNVSLLKSRATDNLHQLSPLLTQVSKTLEKLYLGINTSQINGYTTHHRVSLSPSFPKLKYFKNLVSDIFEVGEFLPENFPCLVSLSMDLFDLCSDHISWDVHQDKPVKTIEGVRKLQIGNLRDFLIISNPHTNTFPNVTHLTIKKLQGARYLTNFGEAAKLSNVVRSCVTWKHLTHLEIVLGTDELPLSKILEALESLDVVSGLSELRIAGQDSMYNKAIFDNLSRDDEKLTDFITKCSTLKRLIFQGVWWKAGSVLRAMEFLARRGSSHPVVIFE</sequence>
<dbReference type="Gene3D" id="3.10.10.10">
    <property type="entry name" value="HIV Type 1 Reverse Transcriptase, subunit A, domain 1"/>
    <property type="match status" value="1"/>
</dbReference>
<dbReference type="InterPro" id="IPR005312">
    <property type="entry name" value="DUF1759"/>
</dbReference>
<dbReference type="GO" id="GO:0042575">
    <property type="term" value="C:DNA polymerase complex"/>
    <property type="evidence" value="ECO:0007669"/>
    <property type="project" value="UniProtKB-ARBA"/>
</dbReference>
<accession>A0A226D8J2</accession>
<dbReference type="OrthoDB" id="3140657at2759"/>
<dbReference type="InterPro" id="IPR043502">
    <property type="entry name" value="DNA/RNA_pol_sf"/>
</dbReference>
<dbReference type="SUPFAM" id="SSF56672">
    <property type="entry name" value="DNA/RNA polymerases"/>
    <property type="match status" value="1"/>
</dbReference>
<dbReference type="Pfam" id="PF18701">
    <property type="entry name" value="DUF5641"/>
    <property type="match status" value="1"/>
</dbReference>
<name>A0A226D8J2_FOLCA</name>
<dbReference type="InterPro" id="IPR041588">
    <property type="entry name" value="Integrase_H2C2"/>
</dbReference>
<keyword evidence="3" id="KW-1185">Reference proteome</keyword>
<dbReference type="Gene3D" id="3.30.420.10">
    <property type="entry name" value="Ribonuclease H-like superfamily/Ribonuclease H"/>
    <property type="match status" value="2"/>
</dbReference>
<dbReference type="Pfam" id="PF17921">
    <property type="entry name" value="Integrase_H2C2"/>
    <property type="match status" value="1"/>
</dbReference>
<proteinExistence type="predicted"/>
<dbReference type="GO" id="GO:0071897">
    <property type="term" value="P:DNA biosynthetic process"/>
    <property type="evidence" value="ECO:0007669"/>
    <property type="project" value="UniProtKB-ARBA"/>
</dbReference>
<dbReference type="InterPro" id="IPR021109">
    <property type="entry name" value="Peptidase_aspartic_dom_sf"/>
</dbReference>
<dbReference type="Gene3D" id="3.30.70.270">
    <property type="match status" value="1"/>
</dbReference>
<evidence type="ECO:0000313" key="2">
    <source>
        <dbReference type="EMBL" id="OXA41198.1"/>
    </source>
</evidence>
<dbReference type="InterPro" id="IPR043128">
    <property type="entry name" value="Rev_trsase/Diguanyl_cyclase"/>
</dbReference>
<dbReference type="PANTHER" id="PTHR47331:SF1">
    <property type="entry name" value="GAG-LIKE PROTEIN"/>
    <property type="match status" value="1"/>
</dbReference>
<dbReference type="SUPFAM" id="SSF53098">
    <property type="entry name" value="Ribonuclease H-like"/>
    <property type="match status" value="1"/>
</dbReference>
<evidence type="ECO:0000259" key="1">
    <source>
        <dbReference type="PROSITE" id="PS50994"/>
    </source>
</evidence>
<dbReference type="InterPro" id="IPR008042">
    <property type="entry name" value="Retrotrans_Pao"/>
</dbReference>
<feature type="domain" description="Integrase catalytic" evidence="1">
    <location>
        <begin position="1230"/>
        <end position="1327"/>
    </location>
</feature>
<dbReference type="PANTHER" id="PTHR47331">
    <property type="entry name" value="PHD-TYPE DOMAIN-CONTAINING PROTEIN"/>
    <property type="match status" value="1"/>
</dbReference>
<dbReference type="InterPro" id="IPR040676">
    <property type="entry name" value="DUF5641"/>
</dbReference>
<dbReference type="GO" id="GO:0015074">
    <property type="term" value="P:DNA integration"/>
    <property type="evidence" value="ECO:0007669"/>
    <property type="project" value="InterPro"/>
</dbReference>
<evidence type="ECO:0000313" key="3">
    <source>
        <dbReference type="Proteomes" id="UP000198287"/>
    </source>
</evidence>
<dbReference type="Pfam" id="PF03564">
    <property type="entry name" value="DUF1759"/>
    <property type="match status" value="1"/>
</dbReference>
<dbReference type="PROSITE" id="PS50994">
    <property type="entry name" value="INTEGRASE"/>
    <property type="match status" value="1"/>
</dbReference>
<dbReference type="STRING" id="158441.A0A226D8J2"/>
<dbReference type="Proteomes" id="UP000198287">
    <property type="component" value="Unassembled WGS sequence"/>
</dbReference>
<gene>
    <name evidence="2" type="ORF">Fcan01_23976</name>
</gene>
<dbReference type="GO" id="GO:0003676">
    <property type="term" value="F:nucleic acid binding"/>
    <property type="evidence" value="ECO:0007669"/>
    <property type="project" value="InterPro"/>
</dbReference>
<reference evidence="2 3" key="1">
    <citation type="submission" date="2015-12" db="EMBL/GenBank/DDBJ databases">
        <title>The genome of Folsomia candida.</title>
        <authorList>
            <person name="Faddeeva A."/>
            <person name="Derks M.F."/>
            <person name="Anvar Y."/>
            <person name="Smit S."/>
            <person name="Van Straalen N."/>
            <person name="Roelofs D."/>
        </authorList>
    </citation>
    <scope>NUCLEOTIDE SEQUENCE [LARGE SCALE GENOMIC DNA]</scope>
    <source>
        <strain evidence="2 3">VU population</strain>
        <tissue evidence="2">Whole body</tissue>
    </source>
</reference>
<dbReference type="InterPro" id="IPR001584">
    <property type="entry name" value="Integrase_cat-core"/>
</dbReference>
<organism evidence="2 3">
    <name type="scientific">Folsomia candida</name>
    <name type="common">Springtail</name>
    <dbReference type="NCBI Taxonomy" id="158441"/>
    <lineage>
        <taxon>Eukaryota</taxon>
        <taxon>Metazoa</taxon>
        <taxon>Ecdysozoa</taxon>
        <taxon>Arthropoda</taxon>
        <taxon>Hexapoda</taxon>
        <taxon>Collembola</taxon>
        <taxon>Entomobryomorpha</taxon>
        <taxon>Isotomoidea</taxon>
        <taxon>Isotomidae</taxon>
        <taxon>Proisotominae</taxon>
        <taxon>Folsomia</taxon>
    </lineage>
</organism>
<comment type="caution">
    <text evidence="2">The sequence shown here is derived from an EMBL/GenBank/DDBJ whole genome shotgun (WGS) entry which is preliminary data.</text>
</comment>
<dbReference type="InterPro" id="IPR012337">
    <property type="entry name" value="RNaseH-like_sf"/>
</dbReference>